<reference evidence="1" key="1">
    <citation type="submission" date="2018-11" db="EMBL/GenBank/DDBJ databases">
        <authorList>
            <consortium name="Pathogen Informatics"/>
        </authorList>
    </citation>
    <scope>NUCLEOTIDE SEQUENCE</scope>
</reference>
<dbReference type="OrthoDB" id="445712at2759"/>
<evidence type="ECO:0000313" key="2">
    <source>
        <dbReference type="Proteomes" id="UP000784294"/>
    </source>
</evidence>
<gene>
    <name evidence="1" type="ORF">PXEA_LOCUS12587</name>
</gene>
<protein>
    <submittedName>
        <fullName evidence="1">Uncharacterized protein</fullName>
    </submittedName>
</protein>
<dbReference type="EMBL" id="CAAALY010040312">
    <property type="protein sequence ID" value="VEL19147.1"/>
    <property type="molecule type" value="Genomic_DNA"/>
</dbReference>
<organism evidence="1 2">
    <name type="scientific">Protopolystoma xenopodis</name>
    <dbReference type="NCBI Taxonomy" id="117903"/>
    <lineage>
        <taxon>Eukaryota</taxon>
        <taxon>Metazoa</taxon>
        <taxon>Spiralia</taxon>
        <taxon>Lophotrochozoa</taxon>
        <taxon>Platyhelminthes</taxon>
        <taxon>Monogenea</taxon>
        <taxon>Polyopisthocotylea</taxon>
        <taxon>Polystomatidea</taxon>
        <taxon>Polystomatidae</taxon>
        <taxon>Protopolystoma</taxon>
    </lineage>
</organism>
<evidence type="ECO:0000313" key="1">
    <source>
        <dbReference type="EMBL" id="VEL19147.1"/>
    </source>
</evidence>
<name>A0A448WSI6_9PLAT</name>
<dbReference type="SUPFAM" id="SSF81891">
    <property type="entry name" value="Poly A polymerase C-terminal region-like"/>
    <property type="match status" value="1"/>
</dbReference>
<sequence>MNDKLVPVYSSSFKKSSPFSESPLRGCDSFQPSALSFTTIGDTNLHNSNDSFKKTYVSPELSVAPRPANDTFSTSHSRPQLQLRPLTDNFTTVKSHFTSGLDPAFTQPNIPSSLSSPTSKSDVEASCRSLLLTFLMRQVAISPGETSRQKAVVAEALAYLGQAELLRTDWDSWQPPRFPVTGLNLTQTWNIKPGRQMGRVLAALRLRWADSDFQLTRDELLSEKFRLSLIEEDILVEANETCTKAKRKK</sequence>
<dbReference type="Proteomes" id="UP000784294">
    <property type="component" value="Unassembled WGS sequence"/>
</dbReference>
<accession>A0A448WSI6</accession>
<dbReference type="AlphaFoldDB" id="A0A448WSI6"/>
<comment type="caution">
    <text evidence="1">The sequence shown here is derived from an EMBL/GenBank/DDBJ whole genome shotgun (WGS) entry which is preliminary data.</text>
</comment>
<proteinExistence type="predicted"/>
<keyword evidence="2" id="KW-1185">Reference proteome</keyword>